<dbReference type="Gene3D" id="3.30.420.10">
    <property type="entry name" value="Ribonuclease H-like superfamily/Ribonuclease H"/>
    <property type="match status" value="1"/>
</dbReference>
<dbReference type="InParanoid" id="A0A674B421"/>
<dbReference type="Ensembl" id="ENSSTUT00000069722.1">
    <property type="protein sequence ID" value="ENSSTUP00000065777.1"/>
    <property type="gene ID" value="ENSSTUG00000028763.1"/>
</dbReference>
<dbReference type="GeneTree" id="ENSGT01150000287977"/>
<reference evidence="1" key="2">
    <citation type="submission" date="2025-09" db="UniProtKB">
        <authorList>
            <consortium name="Ensembl"/>
        </authorList>
    </citation>
    <scope>IDENTIFICATION</scope>
</reference>
<sequence length="116" mass="13478">MISDYVVENLPSPLPERAVYGFVLFLGSQVGFCKSQFNWGTSQEWLQDKSRNVLEWPSQSPDLNLIKHLWRDLKIAVQRHVCARGQRMDDCQKRAIPRLKDVSISEVNIIFYLSPQ</sequence>
<accession>A0A674B421</accession>
<dbReference type="PANTHER" id="PTHR46346">
    <property type="entry name" value="PHOSPHATIDYLINOSITOL N-ACETYLGLUCOSAMINYLTRANSFERASE SUBUNIT P"/>
    <property type="match status" value="1"/>
</dbReference>
<dbReference type="PANTHER" id="PTHR46346:SF1">
    <property type="entry name" value="PHOSPHATIDYLINOSITOL N-ACETYLGLUCOSAMINYLTRANSFERASE SUBUNIT P"/>
    <property type="match status" value="1"/>
</dbReference>
<protein>
    <recommendedName>
        <fullName evidence="3">Tc1-like transposase DDE domain-containing protein</fullName>
    </recommendedName>
</protein>
<reference evidence="1" key="1">
    <citation type="submission" date="2025-08" db="UniProtKB">
        <authorList>
            <consortium name="Ensembl"/>
        </authorList>
    </citation>
    <scope>IDENTIFICATION</scope>
</reference>
<dbReference type="GO" id="GO:0005783">
    <property type="term" value="C:endoplasmic reticulum"/>
    <property type="evidence" value="ECO:0007669"/>
    <property type="project" value="TreeGrafter"/>
</dbReference>
<organism evidence="1 2">
    <name type="scientific">Salmo trutta</name>
    <name type="common">Brown trout</name>
    <dbReference type="NCBI Taxonomy" id="8032"/>
    <lineage>
        <taxon>Eukaryota</taxon>
        <taxon>Metazoa</taxon>
        <taxon>Chordata</taxon>
        <taxon>Craniata</taxon>
        <taxon>Vertebrata</taxon>
        <taxon>Euteleostomi</taxon>
        <taxon>Actinopterygii</taxon>
        <taxon>Neopterygii</taxon>
        <taxon>Teleostei</taxon>
        <taxon>Protacanthopterygii</taxon>
        <taxon>Salmoniformes</taxon>
        <taxon>Salmonidae</taxon>
        <taxon>Salmoninae</taxon>
        <taxon>Salmo</taxon>
    </lineage>
</organism>
<dbReference type="InterPro" id="IPR036397">
    <property type="entry name" value="RNaseH_sf"/>
</dbReference>
<keyword evidence="2" id="KW-1185">Reference proteome</keyword>
<name>A0A674B421_SALTR</name>
<dbReference type="GO" id="GO:0016020">
    <property type="term" value="C:membrane"/>
    <property type="evidence" value="ECO:0007669"/>
    <property type="project" value="GOC"/>
</dbReference>
<proteinExistence type="predicted"/>
<dbReference type="AlphaFoldDB" id="A0A674B421"/>
<evidence type="ECO:0008006" key="3">
    <source>
        <dbReference type="Google" id="ProtNLM"/>
    </source>
</evidence>
<dbReference type="GO" id="GO:0003676">
    <property type="term" value="F:nucleic acid binding"/>
    <property type="evidence" value="ECO:0007669"/>
    <property type="project" value="InterPro"/>
</dbReference>
<dbReference type="GO" id="GO:0006506">
    <property type="term" value="P:GPI anchor biosynthetic process"/>
    <property type="evidence" value="ECO:0007669"/>
    <property type="project" value="TreeGrafter"/>
</dbReference>
<evidence type="ECO:0000313" key="2">
    <source>
        <dbReference type="Proteomes" id="UP000472277"/>
    </source>
</evidence>
<dbReference type="OMA" id="CARGQRM"/>
<evidence type="ECO:0000313" key="1">
    <source>
        <dbReference type="Ensembl" id="ENSSTUP00000065777.1"/>
    </source>
</evidence>
<dbReference type="InterPro" id="IPR052263">
    <property type="entry name" value="GPI_Anchor_Biosynth"/>
</dbReference>
<dbReference type="Proteomes" id="UP000472277">
    <property type="component" value="Chromosome 15"/>
</dbReference>